<proteinExistence type="predicted"/>
<keyword evidence="3" id="KW-1185">Reference proteome</keyword>
<dbReference type="Pfam" id="PF01541">
    <property type="entry name" value="GIY-YIG"/>
    <property type="match status" value="1"/>
</dbReference>
<dbReference type="SUPFAM" id="SSF82771">
    <property type="entry name" value="GIY-YIG endonuclease"/>
    <property type="match status" value="1"/>
</dbReference>
<dbReference type="InterPro" id="IPR000305">
    <property type="entry name" value="GIY-YIG_endonuc"/>
</dbReference>
<evidence type="ECO:0000259" key="1">
    <source>
        <dbReference type="PROSITE" id="PS50164"/>
    </source>
</evidence>
<reference evidence="2 3" key="1">
    <citation type="submission" date="2024-04" db="EMBL/GenBank/DDBJ databases">
        <title>genome sequences of Mucor flavus KT1a and Helicostylum pulchrum KT1b strains isolated from the surface of a dry-aged beef.</title>
        <authorList>
            <person name="Toyotome T."/>
            <person name="Hosono M."/>
            <person name="Torimaru M."/>
            <person name="Fukuda K."/>
            <person name="Mikami N."/>
        </authorList>
    </citation>
    <scope>NUCLEOTIDE SEQUENCE [LARGE SCALE GENOMIC DNA]</scope>
    <source>
        <strain evidence="2 3">KT1a</strain>
    </source>
</reference>
<evidence type="ECO:0000313" key="2">
    <source>
        <dbReference type="EMBL" id="GAA5817872.1"/>
    </source>
</evidence>
<dbReference type="Gene3D" id="3.40.1440.10">
    <property type="entry name" value="GIY-YIG endonuclease"/>
    <property type="match status" value="1"/>
</dbReference>
<dbReference type="Proteomes" id="UP001473302">
    <property type="component" value="Unassembled WGS sequence"/>
</dbReference>
<organism evidence="2 3">
    <name type="scientific">Mucor flavus</name>
    <dbReference type="NCBI Taxonomy" id="439312"/>
    <lineage>
        <taxon>Eukaryota</taxon>
        <taxon>Fungi</taxon>
        <taxon>Fungi incertae sedis</taxon>
        <taxon>Mucoromycota</taxon>
        <taxon>Mucoromycotina</taxon>
        <taxon>Mucoromycetes</taxon>
        <taxon>Mucorales</taxon>
        <taxon>Mucorineae</taxon>
        <taxon>Mucoraceae</taxon>
        <taxon>Mucor</taxon>
    </lineage>
</organism>
<gene>
    <name evidence="2" type="ORF">MFLAVUS_011439</name>
</gene>
<name>A0ABP9ZFK2_9FUNG</name>
<dbReference type="SMART" id="SM00465">
    <property type="entry name" value="GIYc"/>
    <property type="match status" value="1"/>
</dbReference>
<comment type="caution">
    <text evidence="2">The sequence shown here is derived from an EMBL/GenBank/DDBJ whole genome shotgun (WGS) entry which is preliminary data.</text>
</comment>
<protein>
    <recommendedName>
        <fullName evidence="1">GIY-YIG domain-containing protein</fullName>
    </recommendedName>
</protein>
<dbReference type="NCBIfam" id="TIGR01453">
    <property type="entry name" value="grpIintron_endo"/>
    <property type="match status" value="1"/>
</dbReference>
<dbReference type="SMART" id="SM00497">
    <property type="entry name" value="IENR1"/>
    <property type="match status" value="1"/>
</dbReference>
<evidence type="ECO:0000313" key="3">
    <source>
        <dbReference type="Proteomes" id="UP001473302"/>
    </source>
</evidence>
<accession>A0ABP9ZFK2</accession>
<dbReference type="EMBL" id="BAABUK010000054">
    <property type="protein sequence ID" value="GAA5817872.1"/>
    <property type="molecule type" value="Genomic_DNA"/>
</dbReference>
<dbReference type="InterPro" id="IPR006350">
    <property type="entry name" value="Intron_endoG1"/>
</dbReference>
<feature type="domain" description="GIY-YIG" evidence="1">
    <location>
        <begin position="27"/>
        <end position="115"/>
    </location>
</feature>
<dbReference type="CDD" id="cd10445">
    <property type="entry name" value="GIY-YIG_bI1_like"/>
    <property type="match status" value="1"/>
</dbReference>
<dbReference type="InterPro" id="IPR003647">
    <property type="entry name" value="Intron_nuc_1_rpt"/>
</dbReference>
<dbReference type="PROSITE" id="PS50164">
    <property type="entry name" value="GIY_YIG"/>
    <property type="match status" value="1"/>
</dbReference>
<sequence length="288" mass="32872">MGLFMNSKDLFVNPIVERADIKLATTNRPGVYLWYSKLSGKYYVGSSVDLYKRLSRYYQPGYLAYPNHADLPIVRAITKYGLENFILVILDYTKKSNIHISEQYYIDTLYPIYNIRQVAGFRSGKLIKKNSLTEEHKLKLSLKRGINHHNYGIKRPPEVINLMRDNHPKTKKLYQYLSDKVTLVAEYNSIREMQKKTGITKEYVSRCIKLDQLVHGLFLALFIDFSPIATAPRPKVVEAARTALPPRVGAWFIAEIAAFPTTPTITASVIFLTSNLCSPNTSLDTVTI</sequence>
<dbReference type="InterPro" id="IPR035901">
    <property type="entry name" value="GIY-YIG_endonuc_sf"/>
</dbReference>